<proteinExistence type="predicted"/>
<keyword evidence="2 4" id="KW-0808">Transferase</keyword>
<reference evidence="4 5" key="1">
    <citation type="submission" date="2024-07" db="EMBL/GenBank/DDBJ databases">
        <authorList>
            <person name="Thanompreechachai J."/>
            <person name="Duangmal K."/>
        </authorList>
    </citation>
    <scope>NUCLEOTIDE SEQUENCE [LARGE SCALE GENOMIC DNA]</scope>
    <source>
        <strain evidence="4 5">KCTC 19886</strain>
    </source>
</reference>
<dbReference type="Gene3D" id="3.40.50.2000">
    <property type="entry name" value="Glycogen Phosphorylase B"/>
    <property type="match status" value="2"/>
</dbReference>
<gene>
    <name evidence="4" type="ORF">AB1207_19805</name>
</gene>
<protein>
    <submittedName>
        <fullName evidence="4">Glycosyltransferase family 4 protein</fullName>
        <ecNumber evidence="4">2.4.-.-</ecNumber>
    </submittedName>
</protein>
<evidence type="ECO:0000259" key="3">
    <source>
        <dbReference type="Pfam" id="PF13439"/>
    </source>
</evidence>
<dbReference type="CDD" id="cd03801">
    <property type="entry name" value="GT4_PimA-like"/>
    <property type="match status" value="1"/>
</dbReference>
<dbReference type="Proteomes" id="UP001555826">
    <property type="component" value="Unassembled WGS sequence"/>
</dbReference>
<organism evidence="4 5">
    <name type="scientific">Kineococcus endophyticus</name>
    <dbReference type="NCBI Taxonomy" id="1181883"/>
    <lineage>
        <taxon>Bacteria</taxon>
        <taxon>Bacillati</taxon>
        <taxon>Actinomycetota</taxon>
        <taxon>Actinomycetes</taxon>
        <taxon>Kineosporiales</taxon>
        <taxon>Kineosporiaceae</taxon>
        <taxon>Kineococcus</taxon>
    </lineage>
</organism>
<dbReference type="GO" id="GO:0016757">
    <property type="term" value="F:glycosyltransferase activity"/>
    <property type="evidence" value="ECO:0007669"/>
    <property type="project" value="UniProtKB-KW"/>
</dbReference>
<feature type="domain" description="Glycosyltransferase subfamily 4-like N-terminal" evidence="3">
    <location>
        <begin position="19"/>
        <end position="191"/>
    </location>
</feature>
<dbReference type="Pfam" id="PF13692">
    <property type="entry name" value="Glyco_trans_1_4"/>
    <property type="match status" value="1"/>
</dbReference>
<dbReference type="InterPro" id="IPR028098">
    <property type="entry name" value="Glyco_trans_4-like_N"/>
</dbReference>
<name>A0ABV3PBK7_9ACTN</name>
<evidence type="ECO:0000313" key="5">
    <source>
        <dbReference type="Proteomes" id="UP001555826"/>
    </source>
</evidence>
<accession>A0ABV3PBK7</accession>
<dbReference type="PANTHER" id="PTHR12526:SF600">
    <property type="entry name" value="GLYCOSYL TRANSFERASE GROUP 1"/>
    <property type="match status" value="1"/>
</dbReference>
<dbReference type="EC" id="2.4.-.-" evidence="4"/>
<dbReference type="SUPFAM" id="SSF53756">
    <property type="entry name" value="UDP-Glycosyltransferase/glycogen phosphorylase"/>
    <property type="match status" value="1"/>
</dbReference>
<dbReference type="RefSeq" id="WP_367640176.1">
    <property type="nucleotide sequence ID" value="NZ_JBFNQN010000015.1"/>
</dbReference>
<keyword evidence="5" id="KW-1185">Reference proteome</keyword>
<dbReference type="EMBL" id="JBFNQN010000015">
    <property type="protein sequence ID" value="MEW9267001.1"/>
    <property type="molecule type" value="Genomic_DNA"/>
</dbReference>
<evidence type="ECO:0000313" key="4">
    <source>
        <dbReference type="EMBL" id="MEW9267001.1"/>
    </source>
</evidence>
<dbReference type="Pfam" id="PF13439">
    <property type="entry name" value="Glyco_transf_4"/>
    <property type="match status" value="1"/>
</dbReference>
<evidence type="ECO:0000256" key="1">
    <source>
        <dbReference type="ARBA" id="ARBA00022676"/>
    </source>
</evidence>
<comment type="caution">
    <text evidence="4">The sequence shown here is derived from an EMBL/GenBank/DDBJ whole genome shotgun (WGS) entry which is preliminary data.</text>
</comment>
<sequence length="393" mass="40609">MRVVVVSLDPGVPVFGGKGCSVHVQEVLRVLLAAGHDVHVVTTRPGGEPGAGLAGVRTHPVHLPGGRSRAEREQDLVAADGQVAALVRELVAGADAGALVYERYALFGCAAQEVAAELGVPAVLEVNAPLPVEQARHRSLHDVATAWDRTRRALVAARRVVAVSSAVADWIRDLAPGADVRVVANGVDVDRFRPAGDPGRTGAAAPLRIAFVGAFRPWHGVHLLVEAVGRLRAQPGPALELLLVGDGPERAAALARAAELGLAVQAPGAVDPAQVPALLARADVAVAPYPAGARYFSPLKVAEYLACGTATVAATVGDLATTYRDGTELLLVPAGDVDALAVALQRLRTTPSLRAALGAAGRRAVVERGTWTRVVDRSLAGLSPVTTRQEVPA</sequence>
<evidence type="ECO:0000256" key="2">
    <source>
        <dbReference type="ARBA" id="ARBA00022679"/>
    </source>
</evidence>
<dbReference type="PANTHER" id="PTHR12526">
    <property type="entry name" value="GLYCOSYLTRANSFERASE"/>
    <property type="match status" value="1"/>
</dbReference>
<keyword evidence="1 4" id="KW-0328">Glycosyltransferase</keyword>